<dbReference type="PIRSF" id="PIRSF030771">
    <property type="entry name" value="UCP030771"/>
    <property type="match status" value="1"/>
</dbReference>
<name>A0ABY7C112_9HYPH</name>
<accession>A0ABY7C112</accession>
<evidence type="ECO:0000313" key="1">
    <source>
        <dbReference type="EMBL" id="WAP69045.1"/>
    </source>
</evidence>
<proteinExistence type="predicted"/>
<keyword evidence="2" id="KW-1185">Reference proteome</keyword>
<dbReference type="InterPro" id="IPR011231">
    <property type="entry name" value="Phage_VT1-Sakai_H0018"/>
</dbReference>
<organism evidence="1 2">
    <name type="scientific">Jiella pelagia</name>
    <dbReference type="NCBI Taxonomy" id="2986949"/>
    <lineage>
        <taxon>Bacteria</taxon>
        <taxon>Pseudomonadati</taxon>
        <taxon>Pseudomonadota</taxon>
        <taxon>Alphaproteobacteria</taxon>
        <taxon>Hyphomicrobiales</taxon>
        <taxon>Aurantimonadaceae</taxon>
        <taxon>Jiella</taxon>
    </lineage>
</organism>
<sequence length="113" mass="11383">MTKNYEQAGNAVTVIAPSGGTTSGVGVLIGSLFGIAATTEEAGADVVLDTVGMFDHAKTSAQAWTVGALVYFDNTNKVMTTVSTSNKLVGVAVETAANPSDTGVVRLNGAFIA</sequence>
<dbReference type="Pfam" id="PF09956">
    <property type="entry name" value="Phage_cement_2"/>
    <property type="match status" value="1"/>
</dbReference>
<reference evidence="1" key="1">
    <citation type="submission" date="2022-12" db="EMBL/GenBank/DDBJ databases">
        <title>Jiella pelagia sp. nov., isolated from phosphonate enriched culture of Northwest Pacific surface seawater.</title>
        <authorList>
            <person name="Shin D.Y."/>
            <person name="Hwang C.Y."/>
        </authorList>
    </citation>
    <scope>NUCLEOTIDE SEQUENCE</scope>
    <source>
        <strain evidence="1">HL-NP1</strain>
    </source>
</reference>
<dbReference type="RefSeq" id="WP_268881482.1">
    <property type="nucleotide sequence ID" value="NZ_CP114029.1"/>
</dbReference>
<protein>
    <submittedName>
        <fullName evidence="1">DUF2190 family protein</fullName>
    </submittedName>
</protein>
<gene>
    <name evidence="1" type="ORF">OH818_01535</name>
</gene>
<dbReference type="Proteomes" id="UP001164020">
    <property type="component" value="Chromosome"/>
</dbReference>
<dbReference type="EMBL" id="CP114029">
    <property type="protein sequence ID" value="WAP69045.1"/>
    <property type="molecule type" value="Genomic_DNA"/>
</dbReference>
<evidence type="ECO:0000313" key="2">
    <source>
        <dbReference type="Proteomes" id="UP001164020"/>
    </source>
</evidence>